<dbReference type="PANTHER" id="PTHR41771">
    <property type="entry name" value="MEMBRANE PROTEIN-RELATED"/>
    <property type="match status" value="1"/>
</dbReference>
<protein>
    <submittedName>
        <fullName evidence="2">YibE/F family protein</fullName>
    </submittedName>
</protein>
<reference evidence="2" key="1">
    <citation type="submission" date="2023-06" db="EMBL/GenBank/DDBJ databases">
        <title>A Treasure from Seagulls: Isolation and Description of Aciduricobacillus qingdaonensis gen. nov., sp. nov., a Rare Obligately Uric Acid-utilizing Member in the Family Bacillaceae.</title>
        <authorList>
            <person name="Liu W."/>
            <person name="Wang B."/>
        </authorList>
    </citation>
    <scope>NUCLEOTIDE SEQUENCE</scope>
    <source>
        <strain evidence="2">44XB</strain>
    </source>
</reference>
<dbReference type="PANTHER" id="PTHR41771:SF1">
    <property type="entry name" value="MEMBRANE PROTEIN"/>
    <property type="match status" value="1"/>
</dbReference>
<proteinExistence type="predicted"/>
<feature type="transmembrane region" description="Helical" evidence="1">
    <location>
        <begin position="222"/>
        <end position="244"/>
    </location>
</feature>
<evidence type="ECO:0000256" key="1">
    <source>
        <dbReference type="SAM" id="Phobius"/>
    </source>
</evidence>
<dbReference type="Proteomes" id="UP001180087">
    <property type="component" value="Chromosome"/>
</dbReference>
<keyword evidence="1" id="KW-0812">Transmembrane</keyword>
<feature type="transmembrane region" description="Helical" evidence="1">
    <location>
        <begin position="78"/>
        <end position="98"/>
    </location>
</feature>
<feature type="transmembrane region" description="Helical" evidence="1">
    <location>
        <begin position="30"/>
        <end position="45"/>
    </location>
</feature>
<dbReference type="Pfam" id="PF07907">
    <property type="entry name" value="YibE_F"/>
    <property type="match status" value="1"/>
</dbReference>
<keyword evidence="1" id="KW-1133">Transmembrane helix</keyword>
<dbReference type="InterPro" id="IPR014564">
    <property type="entry name" value="UCP031503_TM"/>
</dbReference>
<evidence type="ECO:0000313" key="3">
    <source>
        <dbReference type="Proteomes" id="UP001180087"/>
    </source>
</evidence>
<accession>A0ABY9KVJ4</accession>
<sequence length="263" mass="28956">MSTNLVLAAILLILMIWVGGKKGARSFFALFLNFIMLLITVLLMTDPHINPIILTFIACTGISAINLFYINGVNQKTATAFMATMITIAVMLIFILIVTKKSMIQGFSEEELEEISIYSLHLGVDFVKIATSVIIMSTIGSITDVAISITSPMQEIFNHQPKIERRKLFLSGLTIGKDILGTNTNTLFFAFIGSYMGLLLWFRDLKYSVGAIANSKVFSDEMLTIFCAGIGIAAIIPIASWINASHLIKKRDKNTEQTTSGQI</sequence>
<name>A0ABY9KVJ4_9BACI</name>
<dbReference type="EMBL" id="CP129113">
    <property type="protein sequence ID" value="WLV24894.1"/>
    <property type="molecule type" value="Genomic_DNA"/>
</dbReference>
<keyword evidence="1" id="KW-0472">Membrane</keyword>
<evidence type="ECO:0000313" key="2">
    <source>
        <dbReference type="EMBL" id="WLV24894.1"/>
    </source>
</evidence>
<feature type="transmembrane region" description="Helical" evidence="1">
    <location>
        <begin position="52"/>
        <end position="72"/>
    </location>
</feature>
<keyword evidence="3" id="KW-1185">Reference proteome</keyword>
<feature type="transmembrane region" description="Helical" evidence="1">
    <location>
        <begin position="186"/>
        <end position="202"/>
    </location>
</feature>
<dbReference type="PIRSF" id="PIRSF031503">
    <property type="entry name" value="UCP031503_mp"/>
    <property type="match status" value="1"/>
</dbReference>
<organism evidence="2 3">
    <name type="scientific">Aciduricibacillus chroicocephali</name>
    <dbReference type="NCBI Taxonomy" id="3054939"/>
    <lineage>
        <taxon>Bacteria</taxon>
        <taxon>Bacillati</taxon>
        <taxon>Bacillota</taxon>
        <taxon>Bacilli</taxon>
        <taxon>Bacillales</taxon>
        <taxon>Bacillaceae</taxon>
        <taxon>Aciduricibacillus</taxon>
    </lineage>
</organism>
<dbReference type="InterPro" id="IPR012507">
    <property type="entry name" value="YibE_F"/>
</dbReference>
<dbReference type="RefSeq" id="WP_348028382.1">
    <property type="nucleotide sequence ID" value="NZ_CP129113.1"/>
</dbReference>
<gene>
    <name evidence="2" type="ORF">QR721_01250</name>
</gene>